<dbReference type="Proteomes" id="UP000653308">
    <property type="component" value="Unassembled WGS sequence"/>
</dbReference>
<protein>
    <submittedName>
        <fullName evidence="1">Uncharacterized protein</fullName>
    </submittedName>
</protein>
<name>A0ABQ2ZTV3_9ACTN</name>
<evidence type="ECO:0000313" key="2">
    <source>
        <dbReference type="Proteomes" id="UP000653308"/>
    </source>
</evidence>
<proteinExistence type="predicted"/>
<comment type="caution">
    <text evidence="1">The sequence shown here is derived from an EMBL/GenBank/DDBJ whole genome shotgun (WGS) entry which is preliminary data.</text>
</comment>
<dbReference type="EMBL" id="BMWE01000008">
    <property type="protein sequence ID" value="GGY22458.1"/>
    <property type="molecule type" value="Genomic_DNA"/>
</dbReference>
<accession>A0ABQ2ZTV3</accession>
<keyword evidence="2" id="KW-1185">Reference proteome</keyword>
<evidence type="ECO:0000313" key="1">
    <source>
        <dbReference type="EMBL" id="GGY22458.1"/>
    </source>
</evidence>
<reference evidence="2" key="1">
    <citation type="journal article" date="2019" name="Int. J. Syst. Evol. Microbiol.">
        <title>The Global Catalogue of Microorganisms (GCM) 10K type strain sequencing project: providing services to taxonomists for standard genome sequencing and annotation.</title>
        <authorList>
            <consortium name="The Broad Institute Genomics Platform"/>
            <consortium name="The Broad Institute Genome Sequencing Center for Infectious Disease"/>
            <person name="Wu L."/>
            <person name="Ma J."/>
        </authorList>
    </citation>
    <scope>NUCLEOTIDE SEQUENCE [LARGE SCALE GENOMIC DNA]</scope>
    <source>
        <strain evidence="2">JCM 4957</strain>
    </source>
</reference>
<sequence length="127" mass="13556">MPKAPDYDQSGAFWLMPPAGFEPATPALGVPSTLTPWAVVVLPGEHQAARQQGLLHSGQGGASPGEGDLFRAAWMACAWTGAIVSPRPWPRRFSAAPVRKCCGPWASSSAEARAWFAYDDNGAVHRR</sequence>
<organism evidence="1 2">
    <name type="scientific">Streptomyces djakartensis</name>
    <dbReference type="NCBI Taxonomy" id="68193"/>
    <lineage>
        <taxon>Bacteria</taxon>
        <taxon>Bacillati</taxon>
        <taxon>Actinomycetota</taxon>
        <taxon>Actinomycetes</taxon>
        <taxon>Kitasatosporales</taxon>
        <taxon>Streptomycetaceae</taxon>
        <taxon>Streptomyces</taxon>
    </lineage>
</organism>
<gene>
    <name evidence="1" type="ORF">GCM10010384_31670</name>
</gene>